<protein>
    <submittedName>
        <fullName evidence="2">Uncharacterized protein</fullName>
    </submittedName>
</protein>
<evidence type="ECO:0000313" key="2">
    <source>
        <dbReference type="EMBL" id="OPH35856.1"/>
    </source>
</evidence>
<name>A0A1V4GUP1_MORLA</name>
<proteinExistence type="predicted"/>
<dbReference type="AlphaFoldDB" id="A0A1V4GUP1"/>
<evidence type="ECO:0000313" key="3">
    <source>
        <dbReference type="Proteomes" id="UP000191025"/>
    </source>
</evidence>
<sequence length="151" mass="17481">MKKTALWQNMALWEKVALWFLATIVFLIVFLIIMFKVSSHFANRPHFVTQELPKAHLNQPYYAKIEIEAAIIEETVDIQVSNEDIMVEPKVYESHKDIYNKPVYRTDYSNLTITGTPSELKPITIKLTGSAYGSMFVGKEFEKTYTIEVLE</sequence>
<organism evidence="2 3">
    <name type="scientific">Moraxella lacunata</name>
    <dbReference type="NCBI Taxonomy" id="477"/>
    <lineage>
        <taxon>Bacteria</taxon>
        <taxon>Pseudomonadati</taxon>
        <taxon>Pseudomonadota</taxon>
        <taxon>Gammaproteobacteria</taxon>
        <taxon>Moraxellales</taxon>
        <taxon>Moraxellaceae</taxon>
        <taxon>Moraxella</taxon>
    </lineage>
</organism>
<accession>A0A1V4GUP1</accession>
<gene>
    <name evidence="2" type="ORF">B5J94_08570</name>
</gene>
<evidence type="ECO:0000256" key="1">
    <source>
        <dbReference type="SAM" id="Phobius"/>
    </source>
</evidence>
<dbReference type="RefSeq" id="WP_062501656.1">
    <property type="nucleotide sequence ID" value="NZ_MXAN01000056.1"/>
</dbReference>
<keyword evidence="1" id="KW-0812">Transmembrane</keyword>
<comment type="caution">
    <text evidence="2">The sequence shown here is derived from an EMBL/GenBank/DDBJ whole genome shotgun (WGS) entry which is preliminary data.</text>
</comment>
<feature type="transmembrane region" description="Helical" evidence="1">
    <location>
        <begin position="16"/>
        <end position="35"/>
    </location>
</feature>
<keyword evidence="1" id="KW-1133">Transmembrane helix</keyword>
<reference evidence="3" key="1">
    <citation type="submission" date="2017-03" db="EMBL/GenBank/DDBJ databases">
        <title>Draft genome sequence of Moraxella equi CCUG 4950T type strain.</title>
        <authorList>
            <person name="Salva-Serra F."/>
            <person name="Engstrom-Jakobsson H."/>
            <person name="Thorell K."/>
            <person name="Jaen-Luchoro D."/>
            <person name="Gonzales-Siles L."/>
            <person name="Karlsson R."/>
            <person name="Yazdan S."/>
            <person name="Boulund F."/>
            <person name="Johnning A."/>
            <person name="Engstrand L."/>
            <person name="Kristiansson E."/>
            <person name="Moore E."/>
        </authorList>
    </citation>
    <scope>NUCLEOTIDE SEQUENCE [LARGE SCALE GENOMIC DNA]</scope>
    <source>
        <strain evidence="3">CCUG 4441</strain>
    </source>
</reference>
<keyword evidence="1" id="KW-0472">Membrane</keyword>
<dbReference type="Proteomes" id="UP000191025">
    <property type="component" value="Unassembled WGS sequence"/>
</dbReference>
<dbReference type="EMBL" id="MXAN01000056">
    <property type="protein sequence ID" value="OPH35856.1"/>
    <property type="molecule type" value="Genomic_DNA"/>
</dbReference>